<sequence length="287" mass="32165">MLTHCDVPFGFLIFKSILSKSKHARTYQRRSTIHPCLMTQLYELDGVQKHSDDLCLRTTKDLHRNMMNLNNVMCVVAQGDPGPVSSSTTSQDRKITYLESEVNSLRKQFVDFNQTSLNPLSFVPEPSLRPPKLVPHRHVDPSSVSYHTAVFSDHSSFVAAKTAAIYAAKGNEVSINVHQHFSSTPTSKDKHIRFTYSSDEDENKEGLGHDPCPEYVPVEDSITVGSPVGLEDSSQSDDFKLTVRVVRYGISNQNPCPDFQTEIFGNPNFSTNPKPIFRESQFSGILK</sequence>
<accession>A0A498I357</accession>
<evidence type="ECO:0000313" key="1">
    <source>
        <dbReference type="EMBL" id="RXH75503.1"/>
    </source>
</evidence>
<dbReference type="EMBL" id="RDQH01000341">
    <property type="protein sequence ID" value="RXH75503.1"/>
    <property type="molecule type" value="Genomic_DNA"/>
</dbReference>
<protein>
    <submittedName>
        <fullName evidence="1">Uncharacterized protein</fullName>
    </submittedName>
</protein>
<gene>
    <name evidence="1" type="ORF">DVH24_030224</name>
</gene>
<name>A0A498I357_MALDO</name>
<organism evidence="1 2">
    <name type="scientific">Malus domestica</name>
    <name type="common">Apple</name>
    <name type="synonym">Pyrus malus</name>
    <dbReference type="NCBI Taxonomy" id="3750"/>
    <lineage>
        <taxon>Eukaryota</taxon>
        <taxon>Viridiplantae</taxon>
        <taxon>Streptophyta</taxon>
        <taxon>Embryophyta</taxon>
        <taxon>Tracheophyta</taxon>
        <taxon>Spermatophyta</taxon>
        <taxon>Magnoliopsida</taxon>
        <taxon>eudicotyledons</taxon>
        <taxon>Gunneridae</taxon>
        <taxon>Pentapetalae</taxon>
        <taxon>rosids</taxon>
        <taxon>fabids</taxon>
        <taxon>Rosales</taxon>
        <taxon>Rosaceae</taxon>
        <taxon>Amygdaloideae</taxon>
        <taxon>Maleae</taxon>
        <taxon>Malus</taxon>
    </lineage>
</organism>
<keyword evidence="2" id="KW-1185">Reference proteome</keyword>
<dbReference type="Proteomes" id="UP000290289">
    <property type="component" value="Chromosome 15"/>
</dbReference>
<evidence type="ECO:0000313" key="2">
    <source>
        <dbReference type="Proteomes" id="UP000290289"/>
    </source>
</evidence>
<dbReference type="AlphaFoldDB" id="A0A498I357"/>
<comment type="caution">
    <text evidence="1">The sequence shown here is derived from an EMBL/GenBank/DDBJ whole genome shotgun (WGS) entry which is preliminary data.</text>
</comment>
<proteinExistence type="predicted"/>
<reference evidence="1 2" key="1">
    <citation type="submission" date="2018-10" db="EMBL/GenBank/DDBJ databases">
        <title>A high-quality apple genome assembly.</title>
        <authorList>
            <person name="Hu J."/>
        </authorList>
    </citation>
    <scope>NUCLEOTIDE SEQUENCE [LARGE SCALE GENOMIC DNA]</scope>
    <source>
        <strain evidence="2">cv. HFTH1</strain>
        <tissue evidence="1">Young leaf</tissue>
    </source>
</reference>